<keyword evidence="10" id="KW-1185">Reference proteome</keyword>
<proteinExistence type="predicted"/>
<dbReference type="EMBL" id="BAABYW010000002">
    <property type="protein sequence ID" value="GAA6411530.1"/>
    <property type="molecule type" value="Genomic_DNA"/>
</dbReference>
<sequence length="455" mass="48195">MSKIKKVLAMLLALAMVLGTTLTTFAAVGELVQDYKSTIIINGLADGDETTVNIYQAVTLVEGDGAYEWVVAEWAKDYIVLNQEKTAYVIENPDGLKEATIPQSPTESQNVTGTTATFADMNVGAYVILASGEKAVYNLMVADTYDASQTYMAAKDAVINAKTSGYNVDKSANDNFISKGQIVTFTIATTFPTFKEVSEDNSFKIVDTPTGLTITEVTKVTIGGATLNGASGAYGAGDDAGNYTIDLSNQIGTTVETLNDNAGKQVIVTYEAEVTADNGYSNTVNTFRNDQKLGEGKTEGFTGDITITKKDENDNSLKGAEFSVFKNDVTEALYFTGSNGVYSLANKDAEGANQTIAVNDSGVVQIKGLDEGTYHFKETKAPDGYSINTNGVTVIIEPDESATANISVKDEIIDTQLSSLPSTGGIGTTIFTIGGCLIMIVAAGLFFASRRKSAK</sequence>
<dbReference type="InterPro" id="IPR026466">
    <property type="entry name" value="Fim_isopep_form_D2_dom"/>
</dbReference>
<dbReference type="InterPro" id="IPR041033">
    <property type="entry name" value="SpaA_PFL_dom_1"/>
</dbReference>
<evidence type="ECO:0000256" key="2">
    <source>
        <dbReference type="ARBA" id="ARBA00022525"/>
    </source>
</evidence>
<keyword evidence="3 6" id="KW-0732">Signal</keyword>
<dbReference type="NCBIfam" id="TIGR04226">
    <property type="entry name" value="RrgB_K2N_iso_D2"/>
    <property type="match status" value="1"/>
</dbReference>
<keyword evidence="5" id="KW-1133">Transmembrane helix</keyword>
<feature type="chain" id="PRO_5047162902" description="Isopeptide-forming domain-containing fimbrial protein" evidence="6">
    <location>
        <begin position="27"/>
        <end position="455"/>
    </location>
</feature>
<keyword evidence="4" id="KW-0572">Peptidoglycan-anchor</keyword>
<feature type="signal peptide" evidence="6">
    <location>
        <begin position="1"/>
        <end position="26"/>
    </location>
</feature>
<evidence type="ECO:0000259" key="8">
    <source>
        <dbReference type="Pfam" id="PF17802"/>
    </source>
</evidence>
<dbReference type="NCBIfam" id="NF033902">
    <property type="entry name" value="iso_D2_wall_anc"/>
    <property type="match status" value="1"/>
</dbReference>
<dbReference type="InterPro" id="IPR019931">
    <property type="entry name" value="LPXTG_anchor"/>
</dbReference>
<evidence type="ECO:0000256" key="5">
    <source>
        <dbReference type="SAM" id="Phobius"/>
    </source>
</evidence>
<keyword evidence="5" id="KW-0812">Transmembrane</keyword>
<dbReference type="Pfam" id="PF00746">
    <property type="entry name" value="Gram_pos_anchor"/>
    <property type="match status" value="1"/>
</dbReference>
<protein>
    <recommendedName>
        <fullName evidence="11">Isopeptide-forming domain-containing fimbrial protein</fullName>
    </recommendedName>
</protein>
<evidence type="ECO:0000256" key="6">
    <source>
        <dbReference type="SAM" id="SignalP"/>
    </source>
</evidence>
<evidence type="ECO:0000256" key="1">
    <source>
        <dbReference type="ARBA" id="ARBA00022512"/>
    </source>
</evidence>
<dbReference type="RefSeq" id="WP_390410181.1">
    <property type="nucleotide sequence ID" value="NZ_BAABYW010000002.1"/>
</dbReference>
<feature type="domain" description="Gram-positive cocci surface proteins LPxTG" evidence="7">
    <location>
        <begin position="416"/>
        <end position="454"/>
    </location>
</feature>
<dbReference type="InterPro" id="IPR013783">
    <property type="entry name" value="Ig-like_fold"/>
</dbReference>
<dbReference type="Gene3D" id="2.60.40.10">
    <property type="entry name" value="Immunoglobulins"/>
    <property type="match status" value="1"/>
</dbReference>
<evidence type="ECO:0000256" key="3">
    <source>
        <dbReference type="ARBA" id="ARBA00022729"/>
    </source>
</evidence>
<evidence type="ECO:0000313" key="9">
    <source>
        <dbReference type="EMBL" id="GAA6411530.1"/>
    </source>
</evidence>
<keyword evidence="2" id="KW-0964">Secreted</keyword>
<dbReference type="Pfam" id="PF17802">
    <property type="entry name" value="SpaA"/>
    <property type="match status" value="1"/>
</dbReference>
<dbReference type="InterPro" id="IPR048052">
    <property type="entry name" value="FM1-like"/>
</dbReference>
<comment type="caution">
    <text evidence="9">The sequence shown here is derived from an EMBL/GenBank/DDBJ whole genome shotgun (WGS) entry which is preliminary data.</text>
</comment>
<evidence type="ECO:0008006" key="11">
    <source>
        <dbReference type="Google" id="ProtNLM"/>
    </source>
</evidence>
<name>A0ABQ0BJ97_9FIRM</name>
<dbReference type="NCBIfam" id="TIGR01167">
    <property type="entry name" value="LPXTG_anchor"/>
    <property type="match status" value="1"/>
</dbReference>
<evidence type="ECO:0000313" key="10">
    <source>
        <dbReference type="Proteomes" id="UP001600943"/>
    </source>
</evidence>
<evidence type="ECO:0000256" key="4">
    <source>
        <dbReference type="ARBA" id="ARBA00023088"/>
    </source>
</evidence>
<gene>
    <name evidence="9" type="ORF">K040078D81_56470</name>
</gene>
<dbReference type="Proteomes" id="UP001600943">
    <property type="component" value="Unassembled WGS sequence"/>
</dbReference>
<feature type="domain" description="SpaA-like prealbumin fold" evidence="8">
    <location>
        <begin position="303"/>
        <end position="410"/>
    </location>
</feature>
<keyword evidence="1" id="KW-0134">Cell wall</keyword>
<dbReference type="Gene3D" id="2.60.40.740">
    <property type="match status" value="1"/>
</dbReference>
<reference evidence="9 10" key="1">
    <citation type="submission" date="2024-04" db="EMBL/GenBank/DDBJ databases">
        <title>Defined microbial consortia suppress multidrug-resistant proinflammatory Enterobacteriaceae via ecological control.</title>
        <authorList>
            <person name="Furuichi M."/>
            <person name="Kawaguchi T."/>
            <person name="Pust M."/>
            <person name="Yasuma K."/>
            <person name="Plichta D."/>
            <person name="Hasegawa N."/>
            <person name="Ohya T."/>
            <person name="Bhattarai S."/>
            <person name="Sasajima S."/>
            <person name="Aoto Y."/>
            <person name="Tuganbaev T."/>
            <person name="Yaginuma M."/>
            <person name="Ueda M."/>
            <person name="Okahashi N."/>
            <person name="Amafuji K."/>
            <person name="Kiridooshi Y."/>
            <person name="Sugita K."/>
            <person name="Strazar M."/>
            <person name="Skelly A."/>
            <person name="Suda W."/>
            <person name="Hattori M."/>
            <person name="Nakamoto N."/>
            <person name="Caballero S."/>
            <person name="Norman J."/>
            <person name="Olle B."/>
            <person name="Tanoue T."/>
            <person name="Arita M."/>
            <person name="Bucci V."/>
            <person name="Atarashi K."/>
            <person name="Xavier R."/>
            <person name="Honda K."/>
        </authorList>
    </citation>
    <scope>NUCLEOTIDE SEQUENCE [LARGE SCALE GENOMIC DNA]</scope>
    <source>
        <strain evidence="10">k04-0078-D8-1</strain>
    </source>
</reference>
<feature type="transmembrane region" description="Helical" evidence="5">
    <location>
        <begin position="426"/>
        <end position="448"/>
    </location>
</feature>
<keyword evidence="5" id="KW-0472">Membrane</keyword>
<evidence type="ECO:0000259" key="7">
    <source>
        <dbReference type="Pfam" id="PF00746"/>
    </source>
</evidence>
<accession>A0ABQ0BJ97</accession>
<organism evidence="9 10">
    <name type="scientific">Blautia hominis</name>
    <dbReference type="NCBI Taxonomy" id="2025493"/>
    <lineage>
        <taxon>Bacteria</taxon>
        <taxon>Bacillati</taxon>
        <taxon>Bacillota</taxon>
        <taxon>Clostridia</taxon>
        <taxon>Lachnospirales</taxon>
        <taxon>Lachnospiraceae</taxon>
        <taxon>Blautia</taxon>
    </lineage>
</organism>